<evidence type="ECO:0000313" key="2">
    <source>
        <dbReference type="EMBL" id="RWX03553.1"/>
    </source>
</evidence>
<reference evidence="2 3" key="1">
    <citation type="submission" date="2019-01" db="EMBL/GenBank/DDBJ databases">
        <title>Flavobacterium sp. nov.,isolated from freshwater.</title>
        <authorList>
            <person name="Zhang R."/>
            <person name="Du Z.-J."/>
        </authorList>
    </citation>
    <scope>NUCLEOTIDE SEQUENCE [LARGE SCALE GENOMIC DNA]</scope>
    <source>
        <strain evidence="2 3">1E403</strain>
    </source>
</reference>
<sequence length="158" mass="16820">MKKILSLLVLLVAFTSCEEDVKFNTPAVQSIKGTGAEKVLWKATEFSAVRTGNALTLTATNGFETVILKTTSVTPGEYVLGTGVANKATYALSVDGIEEFYQTGTDLGNGLITISADNTDTTKGYISGFFRFNAVSDAGVTINFQEGVFYKVPIKVAP</sequence>
<dbReference type="PROSITE" id="PS51257">
    <property type="entry name" value="PROKAR_LIPOPROTEIN"/>
    <property type="match status" value="1"/>
</dbReference>
<dbReference type="OrthoDB" id="1448607at2"/>
<dbReference type="EMBL" id="SBII01000001">
    <property type="protein sequence ID" value="RWX03553.1"/>
    <property type="molecule type" value="Genomic_DNA"/>
</dbReference>
<keyword evidence="3" id="KW-1185">Reference proteome</keyword>
<accession>A0A444HFA2</accession>
<feature type="chain" id="PRO_5019406948" evidence="1">
    <location>
        <begin position="19"/>
        <end position="158"/>
    </location>
</feature>
<dbReference type="Proteomes" id="UP000287527">
    <property type="component" value="Unassembled WGS sequence"/>
</dbReference>
<keyword evidence="1" id="KW-0732">Signal</keyword>
<dbReference type="InterPro" id="IPR046219">
    <property type="entry name" value="DUF6252"/>
</dbReference>
<protein>
    <submittedName>
        <fullName evidence="2">Uncharacterized protein</fullName>
    </submittedName>
</protein>
<name>A0A444HFA2_9FLAO</name>
<proteinExistence type="predicted"/>
<evidence type="ECO:0000256" key="1">
    <source>
        <dbReference type="SAM" id="SignalP"/>
    </source>
</evidence>
<dbReference type="RefSeq" id="WP_128388109.1">
    <property type="nucleotide sequence ID" value="NZ_SBII01000001.1"/>
</dbReference>
<organism evidence="2 3">
    <name type="scientific">Flavobacterium cerinum</name>
    <dbReference type="NCBI Taxonomy" id="2502784"/>
    <lineage>
        <taxon>Bacteria</taxon>
        <taxon>Pseudomonadati</taxon>
        <taxon>Bacteroidota</taxon>
        <taxon>Flavobacteriia</taxon>
        <taxon>Flavobacteriales</taxon>
        <taxon>Flavobacteriaceae</taxon>
        <taxon>Flavobacterium</taxon>
    </lineage>
</organism>
<evidence type="ECO:0000313" key="3">
    <source>
        <dbReference type="Proteomes" id="UP000287527"/>
    </source>
</evidence>
<dbReference type="AlphaFoldDB" id="A0A444HFA2"/>
<gene>
    <name evidence="2" type="ORF">EPI11_01075</name>
</gene>
<dbReference type="Pfam" id="PF19765">
    <property type="entry name" value="DUF6252"/>
    <property type="match status" value="1"/>
</dbReference>
<feature type="signal peptide" evidence="1">
    <location>
        <begin position="1"/>
        <end position="18"/>
    </location>
</feature>
<comment type="caution">
    <text evidence="2">The sequence shown here is derived from an EMBL/GenBank/DDBJ whole genome shotgun (WGS) entry which is preliminary data.</text>
</comment>